<comment type="caution">
    <text evidence="13">The sequence shown here is derived from an EMBL/GenBank/DDBJ whole genome shotgun (WGS) entry which is preliminary data.</text>
</comment>
<feature type="transmembrane region" description="Helical" evidence="10">
    <location>
        <begin position="91"/>
        <end position="116"/>
    </location>
</feature>
<keyword evidence="9" id="KW-0808">Transferase</keyword>
<dbReference type="Pfam" id="PF06750">
    <property type="entry name" value="A24_N_bact"/>
    <property type="match status" value="1"/>
</dbReference>
<dbReference type="PANTHER" id="PTHR30487:SF0">
    <property type="entry name" value="PREPILIN LEADER PEPTIDASE_N-METHYLTRANSFERASE-RELATED"/>
    <property type="match status" value="1"/>
</dbReference>
<accession>A0A2N1PTW2</accession>
<keyword evidence="9" id="KW-0511">Multifunctional enzyme</keyword>
<evidence type="ECO:0000313" key="14">
    <source>
        <dbReference type="Proteomes" id="UP000233256"/>
    </source>
</evidence>
<evidence type="ECO:0000256" key="3">
    <source>
        <dbReference type="ARBA" id="ARBA00022475"/>
    </source>
</evidence>
<sequence length="269" mass="28832">METFFLFVTIAVGLLVGSFLNVCIFRVPRGESVVTPSSHCPKCFATLTPLDLVPVLTWVLAGRRCRYCGFKVSSRYPFIEMLTGSLFGLSYLVFGPGLELVIACAICAVLVVVTMIDIDFQIIPNTITFTWIIIALLLHLFLSWLFPGLSLTRLGIVADPVTSFAGIAAGGGLLWLIAVLSRGGMGMGDVKLAAALGASFGPKIVLITLFISFFLGAGVGMLLILVGLKRRKDYIPFGPYIALAAVIVILVGPDAIAQFYWKVVPGALP</sequence>
<feature type="transmembrane region" description="Helical" evidence="10">
    <location>
        <begin position="161"/>
        <end position="184"/>
    </location>
</feature>
<keyword evidence="7 10" id="KW-0472">Membrane</keyword>
<name>A0A2N1PTW2_9BACT</name>
<keyword evidence="6 10" id="KW-1133">Transmembrane helix</keyword>
<feature type="domain" description="Prepilin type IV endopeptidase peptidase" evidence="11">
    <location>
        <begin position="104"/>
        <end position="220"/>
    </location>
</feature>
<dbReference type="PANTHER" id="PTHR30487">
    <property type="entry name" value="TYPE 4 PREPILIN-LIKE PROTEINS LEADER PEPTIDE-PROCESSING ENZYME"/>
    <property type="match status" value="1"/>
</dbReference>
<reference evidence="13 14" key="1">
    <citation type="journal article" date="2017" name="ISME J.">
        <title>Potential for microbial H2 and metal transformations associated with novel bacteria and archaea in deep terrestrial subsurface sediments.</title>
        <authorList>
            <person name="Hernsdorf A.W."/>
            <person name="Amano Y."/>
            <person name="Miyakawa K."/>
            <person name="Ise K."/>
            <person name="Suzuki Y."/>
            <person name="Anantharaman K."/>
            <person name="Probst A."/>
            <person name="Burstein D."/>
            <person name="Thomas B.C."/>
            <person name="Banfield J.F."/>
        </authorList>
    </citation>
    <scope>NUCLEOTIDE SEQUENCE [LARGE SCALE GENOMIC DNA]</scope>
    <source>
        <strain evidence="13">HGW-Wallbacteria-1</strain>
    </source>
</reference>
<dbReference type="GO" id="GO:0005886">
    <property type="term" value="C:plasma membrane"/>
    <property type="evidence" value="ECO:0007669"/>
    <property type="project" value="UniProtKB-SubCell"/>
</dbReference>
<keyword evidence="9" id="KW-0489">Methyltransferase</keyword>
<comment type="catalytic activity">
    <reaction evidence="9">
        <text>Typically cleaves a -Gly-|-Phe- bond to release an N-terminal, basic peptide of 5-8 residues from type IV prepilin, and then N-methylates the new N-terminal amino group, the methyl donor being S-adenosyl-L-methionine.</text>
        <dbReference type="EC" id="3.4.23.43"/>
    </reaction>
</comment>
<dbReference type="InterPro" id="IPR014032">
    <property type="entry name" value="Peptidase_A24A_bac"/>
</dbReference>
<dbReference type="PRINTS" id="PR00864">
    <property type="entry name" value="PREPILNPTASE"/>
</dbReference>
<evidence type="ECO:0000256" key="6">
    <source>
        <dbReference type="ARBA" id="ARBA00022989"/>
    </source>
</evidence>
<comment type="similarity">
    <text evidence="2 8">Belongs to the peptidase A24 family.</text>
</comment>
<dbReference type="InterPro" id="IPR000045">
    <property type="entry name" value="Prepilin_IV_endopep_pep"/>
</dbReference>
<comment type="function">
    <text evidence="9">Plays an essential role in type IV pili and type II pseudopili formation by proteolytically removing the leader sequence from substrate proteins and subsequently monomethylating the alpha-amino group of the newly exposed N-terminal phenylalanine.</text>
</comment>
<protein>
    <recommendedName>
        <fullName evidence="9">Prepilin leader peptidase/N-methyltransferase</fullName>
        <ecNumber evidence="9">2.1.1.-</ecNumber>
        <ecNumber evidence="9">3.4.23.43</ecNumber>
    </recommendedName>
</protein>
<evidence type="ECO:0000259" key="12">
    <source>
        <dbReference type="Pfam" id="PF06750"/>
    </source>
</evidence>
<evidence type="ECO:0000256" key="1">
    <source>
        <dbReference type="ARBA" id="ARBA00004429"/>
    </source>
</evidence>
<comment type="subcellular location">
    <subcellularLocation>
        <location evidence="1">Cell inner membrane</location>
        <topology evidence="1">Multi-pass membrane protein</topology>
    </subcellularLocation>
    <subcellularLocation>
        <location evidence="9">Cell membrane</location>
        <topology evidence="9">Multi-pass membrane protein</topology>
    </subcellularLocation>
</comment>
<feature type="domain" description="Prepilin peptidase A24 N-terminal" evidence="12">
    <location>
        <begin position="12"/>
        <end position="93"/>
    </location>
</feature>
<evidence type="ECO:0000256" key="2">
    <source>
        <dbReference type="ARBA" id="ARBA00005801"/>
    </source>
</evidence>
<evidence type="ECO:0000256" key="8">
    <source>
        <dbReference type="RuleBase" id="RU003793"/>
    </source>
</evidence>
<feature type="transmembrane region" description="Helical" evidence="10">
    <location>
        <begin position="128"/>
        <end position="149"/>
    </location>
</feature>
<proteinExistence type="inferred from homology"/>
<dbReference type="AlphaFoldDB" id="A0A2N1PTW2"/>
<dbReference type="GO" id="GO:0004190">
    <property type="term" value="F:aspartic-type endopeptidase activity"/>
    <property type="evidence" value="ECO:0007669"/>
    <property type="project" value="UniProtKB-EC"/>
</dbReference>
<dbReference type="Proteomes" id="UP000233256">
    <property type="component" value="Unassembled WGS sequence"/>
</dbReference>
<feature type="transmembrane region" description="Helical" evidence="10">
    <location>
        <begin position="6"/>
        <end position="27"/>
    </location>
</feature>
<keyword evidence="5 9" id="KW-0812">Transmembrane</keyword>
<keyword evidence="4" id="KW-0997">Cell inner membrane</keyword>
<evidence type="ECO:0000256" key="9">
    <source>
        <dbReference type="RuleBase" id="RU003794"/>
    </source>
</evidence>
<dbReference type="InterPro" id="IPR050882">
    <property type="entry name" value="Prepilin_peptidase/N-MTase"/>
</dbReference>
<dbReference type="GO" id="GO:0032259">
    <property type="term" value="P:methylation"/>
    <property type="evidence" value="ECO:0007669"/>
    <property type="project" value="UniProtKB-KW"/>
</dbReference>
<dbReference type="InterPro" id="IPR010627">
    <property type="entry name" value="Prepilin_pept_A24_N"/>
</dbReference>
<feature type="transmembrane region" description="Helical" evidence="10">
    <location>
        <begin position="204"/>
        <end position="228"/>
    </location>
</feature>
<feature type="transmembrane region" description="Helical" evidence="10">
    <location>
        <begin position="240"/>
        <end position="261"/>
    </location>
</feature>
<evidence type="ECO:0000313" key="13">
    <source>
        <dbReference type="EMBL" id="PKK91760.1"/>
    </source>
</evidence>
<dbReference type="GO" id="GO:0008168">
    <property type="term" value="F:methyltransferase activity"/>
    <property type="evidence" value="ECO:0007669"/>
    <property type="project" value="UniProtKB-KW"/>
</dbReference>
<evidence type="ECO:0000256" key="4">
    <source>
        <dbReference type="ARBA" id="ARBA00022519"/>
    </source>
</evidence>
<evidence type="ECO:0000256" key="5">
    <source>
        <dbReference type="ARBA" id="ARBA00022692"/>
    </source>
</evidence>
<keyword evidence="9" id="KW-0378">Hydrolase</keyword>
<evidence type="ECO:0000256" key="7">
    <source>
        <dbReference type="ARBA" id="ARBA00023136"/>
    </source>
</evidence>
<keyword evidence="9" id="KW-0645">Protease</keyword>
<dbReference type="EMBL" id="PGXC01000002">
    <property type="protein sequence ID" value="PKK91760.1"/>
    <property type="molecule type" value="Genomic_DNA"/>
</dbReference>
<dbReference type="Pfam" id="PF01478">
    <property type="entry name" value="Peptidase_A24"/>
    <property type="match status" value="1"/>
</dbReference>
<dbReference type="EC" id="3.4.23.43" evidence="9"/>
<gene>
    <name evidence="13" type="ORF">CVV64_03600</name>
</gene>
<evidence type="ECO:0000259" key="11">
    <source>
        <dbReference type="Pfam" id="PF01478"/>
    </source>
</evidence>
<keyword evidence="3" id="KW-1003">Cell membrane</keyword>
<evidence type="ECO:0000256" key="10">
    <source>
        <dbReference type="SAM" id="Phobius"/>
    </source>
</evidence>
<dbReference type="Gene3D" id="1.20.120.1220">
    <property type="match status" value="1"/>
</dbReference>
<organism evidence="13 14">
    <name type="scientific">Candidatus Wallbacteria bacterium HGW-Wallbacteria-1</name>
    <dbReference type="NCBI Taxonomy" id="2013854"/>
    <lineage>
        <taxon>Bacteria</taxon>
        <taxon>Candidatus Walliibacteriota</taxon>
    </lineage>
</organism>
<dbReference type="EC" id="2.1.1.-" evidence="9"/>
<dbReference type="GO" id="GO:0006465">
    <property type="term" value="P:signal peptide processing"/>
    <property type="evidence" value="ECO:0007669"/>
    <property type="project" value="TreeGrafter"/>
</dbReference>